<evidence type="ECO:0000313" key="16">
    <source>
        <dbReference type="Proteomes" id="UP000092583"/>
    </source>
</evidence>
<dbReference type="OrthoDB" id="4494341at2759"/>
<keyword evidence="8" id="KW-0406">Ion transport</keyword>
<dbReference type="GO" id="GO:0015677">
    <property type="term" value="P:copper ion import"/>
    <property type="evidence" value="ECO:0007669"/>
    <property type="project" value="TreeGrafter"/>
</dbReference>
<dbReference type="GO" id="GO:0006826">
    <property type="term" value="P:iron ion transport"/>
    <property type="evidence" value="ECO:0007669"/>
    <property type="project" value="TreeGrafter"/>
</dbReference>
<dbReference type="InterPro" id="IPR013112">
    <property type="entry name" value="FAD-bd_8"/>
</dbReference>
<dbReference type="InterPro" id="IPR051410">
    <property type="entry name" value="Ferric/Cupric_Reductase"/>
</dbReference>
<feature type="transmembrane region" description="Helical" evidence="12">
    <location>
        <begin position="248"/>
        <end position="269"/>
    </location>
</feature>
<evidence type="ECO:0000256" key="7">
    <source>
        <dbReference type="ARBA" id="ARBA00023002"/>
    </source>
</evidence>
<dbReference type="SUPFAM" id="SSF52343">
    <property type="entry name" value="Ferredoxin reductase-like, C-terminal NADP-linked domain"/>
    <property type="match status" value="1"/>
</dbReference>
<reference evidence="15 16" key="1">
    <citation type="submission" date="2013-07" db="EMBL/GenBank/DDBJ databases">
        <title>The Genome Sequence of Kwoniella mangroviensis CBS10435.</title>
        <authorList>
            <consortium name="The Broad Institute Genome Sequencing Platform"/>
            <person name="Cuomo C."/>
            <person name="Litvintseva A."/>
            <person name="Chen Y."/>
            <person name="Heitman J."/>
            <person name="Sun S."/>
            <person name="Springer D."/>
            <person name="Dromer F."/>
            <person name="Young S.K."/>
            <person name="Zeng Q."/>
            <person name="Gargeya S."/>
            <person name="Fitzgerald M."/>
            <person name="Abouelleil A."/>
            <person name="Alvarado L."/>
            <person name="Berlin A.M."/>
            <person name="Chapman S.B."/>
            <person name="Dewar J."/>
            <person name="Goldberg J."/>
            <person name="Griggs A."/>
            <person name="Gujja S."/>
            <person name="Hansen M."/>
            <person name="Howarth C."/>
            <person name="Imamovic A."/>
            <person name="Larimer J."/>
            <person name="McCowan C."/>
            <person name="Murphy C."/>
            <person name="Pearson M."/>
            <person name="Priest M."/>
            <person name="Roberts A."/>
            <person name="Saif S."/>
            <person name="Shea T."/>
            <person name="Sykes S."/>
            <person name="Wortman J."/>
            <person name="Nusbaum C."/>
            <person name="Birren B."/>
        </authorList>
    </citation>
    <scope>NUCLEOTIDE SEQUENCE [LARGE SCALE GENOMIC DNA]</scope>
    <source>
        <strain evidence="15 16">CBS 10435</strain>
    </source>
</reference>
<feature type="compositionally biased region" description="Polar residues" evidence="11">
    <location>
        <begin position="682"/>
        <end position="704"/>
    </location>
</feature>
<evidence type="ECO:0000256" key="8">
    <source>
        <dbReference type="ARBA" id="ARBA00023065"/>
    </source>
</evidence>
<dbReference type="AlphaFoldDB" id="A0A1B9IQU8"/>
<dbReference type="InterPro" id="IPR039261">
    <property type="entry name" value="FNR_nucleotide-bd"/>
</dbReference>
<name>A0A1B9IQU8_9TREE</name>
<keyword evidence="6 12" id="KW-1133">Transmembrane helix</keyword>
<feature type="chain" id="PRO_5008628846" description="FAD-binding FR-type domain-containing protein" evidence="13">
    <location>
        <begin position="21"/>
        <end position="791"/>
    </location>
</feature>
<evidence type="ECO:0000256" key="12">
    <source>
        <dbReference type="SAM" id="Phobius"/>
    </source>
</evidence>
<keyword evidence="3" id="KW-0813">Transport</keyword>
<evidence type="ECO:0000256" key="5">
    <source>
        <dbReference type="ARBA" id="ARBA00022982"/>
    </source>
</evidence>
<evidence type="ECO:0000256" key="9">
    <source>
        <dbReference type="ARBA" id="ARBA00023136"/>
    </source>
</evidence>
<dbReference type="InterPro" id="IPR013121">
    <property type="entry name" value="Fe_red_NAD-bd_6"/>
</dbReference>
<feature type="region of interest" description="Disordered" evidence="11">
    <location>
        <begin position="649"/>
        <end position="712"/>
    </location>
</feature>
<dbReference type="SFLD" id="SFLDG01168">
    <property type="entry name" value="Ferric_reductase_subgroup_(FRE"/>
    <property type="match status" value="1"/>
</dbReference>
<dbReference type="SFLD" id="SFLDS00052">
    <property type="entry name" value="Ferric_Reductase_Domain"/>
    <property type="match status" value="1"/>
</dbReference>
<dbReference type="Pfam" id="PF01794">
    <property type="entry name" value="Ferric_reduct"/>
    <property type="match status" value="1"/>
</dbReference>
<dbReference type="InterPro" id="IPR017927">
    <property type="entry name" value="FAD-bd_FR_type"/>
</dbReference>
<keyword evidence="7" id="KW-0560">Oxidoreductase</keyword>
<evidence type="ECO:0000256" key="6">
    <source>
        <dbReference type="ARBA" id="ARBA00022989"/>
    </source>
</evidence>
<evidence type="ECO:0000256" key="10">
    <source>
        <dbReference type="ARBA" id="ARBA00023180"/>
    </source>
</evidence>
<evidence type="ECO:0000256" key="3">
    <source>
        <dbReference type="ARBA" id="ARBA00022448"/>
    </source>
</evidence>
<dbReference type="Proteomes" id="UP000092583">
    <property type="component" value="Unassembled WGS sequence"/>
</dbReference>
<feature type="transmembrane region" description="Helical" evidence="12">
    <location>
        <begin position="389"/>
        <end position="409"/>
    </location>
</feature>
<dbReference type="CDD" id="cd06186">
    <property type="entry name" value="NOX_Duox_like_FAD_NADP"/>
    <property type="match status" value="1"/>
</dbReference>
<dbReference type="InterPro" id="IPR013130">
    <property type="entry name" value="Fe3_Rdtase_TM_dom"/>
</dbReference>
<gene>
    <name evidence="15" type="ORF">L486_03952</name>
</gene>
<evidence type="ECO:0000259" key="14">
    <source>
        <dbReference type="PROSITE" id="PS51384"/>
    </source>
</evidence>
<keyword evidence="16" id="KW-1185">Reference proteome</keyword>
<dbReference type="Pfam" id="PF08030">
    <property type="entry name" value="NAD_binding_6"/>
    <property type="match status" value="1"/>
</dbReference>
<comment type="subcellular location">
    <subcellularLocation>
        <location evidence="1">Membrane</location>
        <topology evidence="1">Multi-pass membrane protein</topology>
    </subcellularLocation>
</comment>
<evidence type="ECO:0000256" key="13">
    <source>
        <dbReference type="SAM" id="SignalP"/>
    </source>
</evidence>
<protein>
    <recommendedName>
        <fullName evidence="14">FAD-binding FR-type domain-containing protein</fullName>
    </recommendedName>
</protein>
<keyword evidence="10" id="KW-0325">Glycoprotein</keyword>
<dbReference type="Gene3D" id="3.40.50.80">
    <property type="entry name" value="Nucleotide-binding domain of ferredoxin-NADP reductase (FNR) module"/>
    <property type="match status" value="1"/>
</dbReference>
<dbReference type="GO" id="GO:0000293">
    <property type="term" value="F:ferric-chelate reductase activity"/>
    <property type="evidence" value="ECO:0007669"/>
    <property type="project" value="UniProtKB-ARBA"/>
</dbReference>
<dbReference type="EMBL" id="KI669462">
    <property type="protein sequence ID" value="OCF57929.1"/>
    <property type="molecule type" value="Genomic_DNA"/>
</dbReference>
<dbReference type="PROSITE" id="PS51384">
    <property type="entry name" value="FAD_FR"/>
    <property type="match status" value="1"/>
</dbReference>
<keyword evidence="13" id="KW-0732">Signal</keyword>
<keyword evidence="9 12" id="KW-0472">Membrane</keyword>
<dbReference type="GO" id="GO:0005886">
    <property type="term" value="C:plasma membrane"/>
    <property type="evidence" value="ECO:0007669"/>
    <property type="project" value="TreeGrafter"/>
</dbReference>
<evidence type="ECO:0000256" key="1">
    <source>
        <dbReference type="ARBA" id="ARBA00004141"/>
    </source>
</evidence>
<sequence>MVPSSIFLCSVILIIRAVRGEGYQVYTKNPASNCVEGINDALTEVTFGDIDPDAVYYTGLCNSVYHTTSLALSTMKWCTTQKQKDKGWKLMNHYCEEYGSVSLPSWEELSSKVNQSNLIEDVNTVDPTIIGTVFNSTIVLSEEAWWAGQHTDDVWTTEEGYHHGFGWGLYILVGLAILFGTLNRLFAVFVRSYSASVSSPQEVSPFSHKSRWYTMYRKHIEVPALFGYKHSQASAWGFLSIPTRIQGLFIFGYVALNVIFTSVGYHTFYENVYWYGQKDTQIIRYLSDRTGIMCFYNLPLLWCLAGRNDVILWMTGWSYSTLNLFHRWVARIAVLQAIVHSAGYTWLERGYIAVEMKEQYWWTGVIATIVMSLLIPFSVRPFREKFYELFLLIHIVLALVTLVTCWYHVKIWDGAYDPWIWASVAVWAMDRVIRVIRGIVLTYKALSKSGINTKATIPWSSSDQKGLIRLTITTSIKIIPQPGQYYFIYTPYSLKPWENHPFTLASWTVNANDTTLNFLVAPLKGATKRWQKKILKNQERQIDMRLLLEGPYGHTNPVEQYDKVLFLVGGSGITSILPYLYKLKLISIQVPEPTIREIRVIWIVKDQNYAKDVLDNELREYVDMGACGDIPTKVDLYVTRGGANGQQDLVGSLGYDTTESSPTSASSSPGITSTPMIEKIESQNINEPSTDTNNDGELSTSNSDMELGSSASKEKITKSVGLTIHQGKPIVKDLVHQSVNGLVGSERLAVSACGPSKLMDDARASVCEIYGNGENQVDGKRIEYFEESFCW</sequence>
<evidence type="ECO:0000256" key="4">
    <source>
        <dbReference type="ARBA" id="ARBA00022692"/>
    </source>
</evidence>
<proteinExistence type="inferred from homology"/>
<keyword evidence="5" id="KW-0249">Electron transport</keyword>
<dbReference type="Pfam" id="PF08022">
    <property type="entry name" value="FAD_binding_8"/>
    <property type="match status" value="1"/>
</dbReference>
<evidence type="ECO:0000313" key="15">
    <source>
        <dbReference type="EMBL" id="OCF57929.1"/>
    </source>
</evidence>
<dbReference type="GO" id="GO:0006879">
    <property type="term" value="P:intracellular iron ion homeostasis"/>
    <property type="evidence" value="ECO:0007669"/>
    <property type="project" value="TreeGrafter"/>
</dbReference>
<feature type="signal peptide" evidence="13">
    <location>
        <begin position="1"/>
        <end position="20"/>
    </location>
</feature>
<organism evidence="15 16">
    <name type="scientific">Kwoniella mangroviensis CBS 10435</name>
    <dbReference type="NCBI Taxonomy" id="1331196"/>
    <lineage>
        <taxon>Eukaryota</taxon>
        <taxon>Fungi</taxon>
        <taxon>Dikarya</taxon>
        <taxon>Basidiomycota</taxon>
        <taxon>Agaricomycotina</taxon>
        <taxon>Tremellomycetes</taxon>
        <taxon>Tremellales</taxon>
        <taxon>Cryptococcaceae</taxon>
        <taxon>Kwoniella</taxon>
    </lineage>
</organism>
<evidence type="ECO:0000256" key="2">
    <source>
        <dbReference type="ARBA" id="ARBA00006278"/>
    </source>
</evidence>
<dbReference type="PANTHER" id="PTHR32361">
    <property type="entry name" value="FERRIC/CUPRIC REDUCTASE TRANSMEMBRANE COMPONENT"/>
    <property type="match status" value="1"/>
</dbReference>
<feature type="transmembrane region" description="Helical" evidence="12">
    <location>
        <begin position="167"/>
        <end position="190"/>
    </location>
</feature>
<comment type="similarity">
    <text evidence="2">Belongs to the ferric reductase (FRE) family.</text>
</comment>
<dbReference type="PANTHER" id="PTHR32361:SF9">
    <property type="entry name" value="FERRIC REDUCTASE TRANSMEMBRANE COMPONENT 3-RELATED"/>
    <property type="match status" value="1"/>
</dbReference>
<feature type="domain" description="FAD-binding FR-type" evidence="14">
    <location>
        <begin position="425"/>
        <end position="558"/>
    </location>
</feature>
<feature type="compositionally biased region" description="Low complexity" evidence="11">
    <location>
        <begin position="657"/>
        <end position="675"/>
    </location>
</feature>
<evidence type="ECO:0000256" key="11">
    <source>
        <dbReference type="SAM" id="MobiDB-lite"/>
    </source>
</evidence>
<accession>A0A1B9IQU8</accession>
<dbReference type="STRING" id="1331196.A0A1B9IQU8"/>
<reference evidence="16" key="2">
    <citation type="submission" date="2013-12" db="EMBL/GenBank/DDBJ databases">
        <title>Evolution of pathogenesis and genome organization in the Tremellales.</title>
        <authorList>
            <person name="Cuomo C."/>
            <person name="Litvintseva A."/>
            <person name="Heitman J."/>
            <person name="Chen Y."/>
            <person name="Sun S."/>
            <person name="Springer D."/>
            <person name="Dromer F."/>
            <person name="Young S."/>
            <person name="Zeng Q."/>
            <person name="Chapman S."/>
            <person name="Gujja S."/>
            <person name="Saif S."/>
            <person name="Birren B."/>
        </authorList>
    </citation>
    <scope>NUCLEOTIDE SEQUENCE [LARGE SCALE GENOMIC DNA]</scope>
    <source>
        <strain evidence="16">CBS 10435</strain>
    </source>
</reference>
<keyword evidence="4 12" id="KW-0812">Transmembrane</keyword>
<feature type="transmembrane region" description="Helical" evidence="12">
    <location>
        <begin position="359"/>
        <end position="377"/>
    </location>
</feature>